<dbReference type="EMBL" id="BMYX01000001">
    <property type="protein sequence ID" value="GGY05480.1"/>
    <property type="molecule type" value="Genomic_DNA"/>
</dbReference>
<dbReference type="GO" id="GO:0022857">
    <property type="term" value="F:transmembrane transporter activity"/>
    <property type="evidence" value="ECO:0007669"/>
    <property type="project" value="TreeGrafter"/>
</dbReference>
<reference evidence="10" key="1">
    <citation type="journal article" date="2014" name="Int. J. Syst. Evol. Microbiol.">
        <title>Complete genome sequence of Corynebacterium casei LMG S-19264T (=DSM 44701T), isolated from a smear-ripened cheese.</title>
        <authorList>
            <consortium name="US DOE Joint Genome Institute (JGI-PGF)"/>
            <person name="Walter F."/>
            <person name="Albersmeier A."/>
            <person name="Kalinowski J."/>
            <person name="Ruckert C."/>
        </authorList>
    </citation>
    <scope>NUCLEOTIDE SEQUENCE</scope>
    <source>
        <strain evidence="10">KCTC 32182</strain>
    </source>
</reference>
<gene>
    <name evidence="10" type="ORF">GCM10011289_05210</name>
</gene>
<dbReference type="PANTHER" id="PTHR30572:SF4">
    <property type="entry name" value="ABC TRANSPORTER PERMEASE YTRF"/>
    <property type="match status" value="1"/>
</dbReference>
<comment type="subcellular location">
    <subcellularLocation>
        <location evidence="1">Cell membrane</location>
        <topology evidence="1">Multi-pass membrane protein</topology>
    </subcellularLocation>
</comment>
<accession>A0A918U7H0</accession>
<feature type="transmembrane region" description="Helical" evidence="7">
    <location>
        <begin position="281"/>
        <end position="306"/>
    </location>
</feature>
<reference evidence="10" key="2">
    <citation type="submission" date="2020-09" db="EMBL/GenBank/DDBJ databases">
        <authorList>
            <person name="Sun Q."/>
            <person name="Kim S."/>
        </authorList>
    </citation>
    <scope>NUCLEOTIDE SEQUENCE</scope>
    <source>
        <strain evidence="10">KCTC 32182</strain>
    </source>
</reference>
<keyword evidence="5 7" id="KW-0472">Membrane</keyword>
<evidence type="ECO:0000256" key="1">
    <source>
        <dbReference type="ARBA" id="ARBA00004651"/>
    </source>
</evidence>
<dbReference type="PANTHER" id="PTHR30572">
    <property type="entry name" value="MEMBRANE COMPONENT OF TRANSPORTER-RELATED"/>
    <property type="match status" value="1"/>
</dbReference>
<dbReference type="InterPro" id="IPR025857">
    <property type="entry name" value="MacB_PCD"/>
</dbReference>
<dbReference type="InterPro" id="IPR003838">
    <property type="entry name" value="ABC3_permease_C"/>
</dbReference>
<comment type="caution">
    <text evidence="10">The sequence shown here is derived from an EMBL/GenBank/DDBJ whole genome shotgun (WGS) entry which is preliminary data.</text>
</comment>
<feature type="transmembrane region" description="Helical" evidence="7">
    <location>
        <begin position="370"/>
        <end position="390"/>
    </location>
</feature>
<evidence type="ECO:0000256" key="6">
    <source>
        <dbReference type="ARBA" id="ARBA00038076"/>
    </source>
</evidence>
<organism evidence="10 11">
    <name type="scientific">Paludibacterium paludis</name>
    <dbReference type="NCBI Taxonomy" id="1225769"/>
    <lineage>
        <taxon>Bacteria</taxon>
        <taxon>Pseudomonadati</taxon>
        <taxon>Pseudomonadota</taxon>
        <taxon>Betaproteobacteria</taxon>
        <taxon>Neisseriales</taxon>
        <taxon>Chromobacteriaceae</taxon>
        <taxon>Paludibacterium</taxon>
    </lineage>
</organism>
<evidence type="ECO:0000313" key="10">
    <source>
        <dbReference type="EMBL" id="GGY05480.1"/>
    </source>
</evidence>
<evidence type="ECO:0000259" key="9">
    <source>
        <dbReference type="Pfam" id="PF12704"/>
    </source>
</evidence>
<feature type="domain" description="MacB-like periplasmic core" evidence="9">
    <location>
        <begin position="22"/>
        <end position="244"/>
    </location>
</feature>
<evidence type="ECO:0000256" key="3">
    <source>
        <dbReference type="ARBA" id="ARBA00022692"/>
    </source>
</evidence>
<feature type="domain" description="ABC3 transporter permease C-terminal" evidence="8">
    <location>
        <begin position="286"/>
        <end position="400"/>
    </location>
</feature>
<evidence type="ECO:0000256" key="7">
    <source>
        <dbReference type="SAM" id="Phobius"/>
    </source>
</evidence>
<evidence type="ECO:0000256" key="2">
    <source>
        <dbReference type="ARBA" id="ARBA00022475"/>
    </source>
</evidence>
<evidence type="ECO:0000259" key="8">
    <source>
        <dbReference type="Pfam" id="PF02687"/>
    </source>
</evidence>
<proteinExistence type="inferred from homology"/>
<dbReference type="RefSeq" id="WP_189530801.1">
    <property type="nucleotide sequence ID" value="NZ_BMYX01000001.1"/>
</dbReference>
<keyword evidence="4 7" id="KW-1133">Transmembrane helix</keyword>
<dbReference type="Pfam" id="PF12704">
    <property type="entry name" value="MacB_PCD"/>
    <property type="match status" value="1"/>
</dbReference>
<name>A0A918U7H0_9NEIS</name>
<feature type="transmembrane region" description="Helical" evidence="7">
    <location>
        <begin position="326"/>
        <end position="350"/>
    </location>
</feature>
<dbReference type="Pfam" id="PF02687">
    <property type="entry name" value="FtsX"/>
    <property type="match status" value="1"/>
</dbReference>
<sequence>MYILIEAFRSAWHNLLAHRLRSFLTTLGIVIGTASVVTVVALMQGFSDSIKSQFADLGGGALTISAQNDFDNFRTGNIRHLKLSDIDLVRFGVEGIAHVAPTMSIGSLGTVRYRGRSTNPSIFATTAEYVHVERKFPRVGRFLVDGDDKGRRRVAVLGSRLAEDLKMPANPVGEFIQLGNEWVKVIGVMEKRGEIFGMSQDNYAIIPFNLGHAMHGREREPVFEISFTVASLDSVDRVRERVERVLRAAHRLRPSQEDDFKVAAADQLLKQFDQIASMATLVLGGVVGISMLVGGIGIMTVMLVSVTERTREIGILKAIGATRRDILIQFLMEAGLLSLFGGVVGIALGVGLAKVVALMIPNFPPATVPVWVALGAALFCALVGVVFGIMPASKAANLDPIEALRYE</sequence>
<dbReference type="InterPro" id="IPR050250">
    <property type="entry name" value="Macrolide_Exporter_MacB"/>
</dbReference>
<dbReference type="AlphaFoldDB" id="A0A918U7H0"/>
<evidence type="ECO:0000256" key="4">
    <source>
        <dbReference type="ARBA" id="ARBA00022989"/>
    </source>
</evidence>
<keyword evidence="11" id="KW-1185">Reference proteome</keyword>
<protein>
    <submittedName>
        <fullName evidence="10">ABC transporter permease</fullName>
    </submittedName>
</protein>
<evidence type="ECO:0000313" key="11">
    <source>
        <dbReference type="Proteomes" id="UP000645257"/>
    </source>
</evidence>
<comment type="similarity">
    <text evidence="6">Belongs to the ABC-4 integral membrane protein family.</text>
</comment>
<dbReference type="GO" id="GO:0005886">
    <property type="term" value="C:plasma membrane"/>
    <property type="evidence" value="ECO:0007669"/>
    <property type="project" value="UniProtKB-SubCell"/>
</dbReference>
<keyword evidence="3 7" id="KW-0812">Transmembrane</keyword>
<dbReference type="Proteomes" id="UP000645257">
    <property type="component" value="Unassembled WGS sequence"/>
</dbReference>
<evidence type="ECO:0000256" key="5">
    <source>
        <dbReference type="ARBA" id="ARBA00023136"/>
    </source>
</evidence>
<keyword evidence="2" id="KW-1003">Cell membrane</keyword>
<feature type="transmembrane region" description="Helical" evidence="7">
    <location>
        <begin position="20"/>
        <end position="43"/>
    </location>
</feature>